<evidence type="ECO:0000313" key="3">
    <source>
        <dbReference type="Proteomes" id="UP000075391"/>
    </source>
</evidence>
<name>A0A150WU62_BDEBC</name>
<dbReference type="Proteomes" id="UP000075391">
    <property type="component" value="Unassembled WGS sequence"/>
</dbReference>
<evidence type="ECO:0000313" key="2">
    <source>
        <dbReference type="EMBL" id="KYG69926.1"/>
    </source>
</evidence>
<accession>A0A150WU62</accession>
<reference evidence="2 3" key="1">
    <citation type="submission" date="2016-03" db="EMBL/GenBank/DDBJ databases">
        <authorList>
            <person name="Ploux O."/>
        </authorList>
    </citation>
    <scope>NUCLEOTIDE SEQUENCE [LARGE SCALE GENOMIC DNA]</scope>
    <source>
        <strain evidence="2 3">BER2</strain>
    </source>
</reference>
<protein>
    <recommendedName>
        <fullName evidence="1">DUF1266 domain-containing protein</fullName>
    </recommendedName>
</protein>
<comment type="caution">
    <text evidence="2">The sequence shown here is derived from an EMBL/GenBank/DDBJ whole genome shotgun (WGS) entry which is preliminary data.</text>
</comment>
<feature type="domain" description="DUF1266" evidence="1">
    <location>
        <begin position="80"/>
        <end position="255"/>
    </location>
</feature>
<evidence type="ECO:0000259" key="1">
    <source>
        <dbReference type="Pfam" id="PF06889"/>
    </source>
</evidence>
<sequence length="256" mass="29439">MRRILPETTLEKRMMCLGAVFVEENQVLDEVFQVVGSDLIEGQELSPEIRDQVLDEIGEYFFRLDMNYGPEIKGDCIGILEEFWGVTDKASALKSLENIRQQGHRTKFNVLKSSLPSDGSIDAVSLEKFKQIFCFDLEVGQEVQMSKEDYTKLASWIQRTNKYLKEAGILGWDAARYVHLVRLCFVTGYLDDNEAWAEILKLAPIVEGHFESWMEFSQSFLIGRTFWSGSDDPQVKEICQKLLGHPASPWHFIPWT</sequence>
<gene>
    <name evidence="2" type="ORF">AZI85_15895</name>
</gene>
<organism evidence="2 3">
    <name type="scientific">Bdellovibrio bacteriovorus</name>
    <dbReference type="NCBI Taxonomy" id="959"/>
    <lineage>
        <taxon>Bacteria</taxon>
        <taxon>Pseudomonadati</taxon>
        <taxon>Bdellovibrionota</taxon>
        <taxon>Bdellovibrionia</taxon>
        <taxon>Bdellovibrionales</taxon>
        <taxon>Pseudobdellovibrionaceae</taxon>
        <taxon>Bdellovibrio</taxon>
    </lineage>
</organism>
<dbReference type="Pfam" id="PF06889">
    <property type="entry name" value="DUF1266"/>
    <property type="match status" value="1"/>
</dbReference>
<proteinExistence type="predicted"/>
<dbReference type="AlphaFoldDB" id="A0A150WU62"/>
<dbReference type="RefSeq" id="WP_063243089.1">
    <property type="nucleotide sequence ID" value="NZ_CP168967.1"/>
</dbReference>
<dbReference type="InterPro" id="IPR009677">
    <property type="entry name" value="DUF1266"/>
</dbReference>
<dbReference type="EMBL" id="LUKF01000004">
    <property type="protein sequence ID" value="KYG69926.1"/>
    <property type="molecule type" value="Genomic_DNA"/>
</dbReference>
<dbReference type="OrthoDB" id="5290076at2"/>